<evidence type="ECO:0000313" key="2">
    <source>
        <dbReference type="Proteomes" id="UP001231616"/>
    </source>
</evidence>
<dbReference type="Pfam" id="PF07927">
    <property type="entry name" value="HicA_toxin"/>
    <property type="match status" value="1"/>
</dbReference>
<gene>
    <name evidence="1" type="ORF">Q3O60_16295</name>
</gene>
<sequence>MGKHEKLIEKLLSRPNTFLWRDLCLVMQSLGFEIVKGNGSRRKFINNKTGQFASWHEPHPGKEVKFYVIKEAIELVKEYRNEQ</sequence>
<evidence type="ECO:0000313" key="1">
    <source>
        <dbReference type="EMBL" id="MDP4537744.1"/>
    </source>
</evidence>
<organism evidence="1 2">
    <name type="scientific">Alkalimonas collagenimarina</name>
    <dbReference type="NCBI Taxonomy" id="400390"/>
    <lineage>
        <taxon>Bacteria</taxon>
        <taxon>Pseudomonadati</taxon>
        <taxon>Pseudomonadota</taxon>
        <taxon>Gammaproteobacteria</taxon>
        <taxon>Alkalimonas</taxon>
    </lineage>
</organism>
<comment type="caution">
    <text evidence="1">The sequence shown here is derived from an EMBL/GenBank/DDBJ whole genome shotgun (WGS) entry which is preliminary data.</text>
</comment>
<dbReference type="Proteomes" id="UP001231616">
    <property type="component" value="Unassembled WGS sequence"/>
</dbReference>
<dbReference type="EMBL" id="JAUZVZ010000031">
    <property type="protein sequence ID" value="MDP4537744.1"/>
    <property type="molecule type" value="Genomic_DNA"/>
</dbReference>
<dbReference type="SUPFAM" id="SSF54786">
    <property type="entry name" value="YcfA/nrd intein domain"/>
    <property type="match status" value="1"/>
</dbReference>
<name>A0ABT9H3V6_9GAMM</name>
<dbReference type="InterPro" id="IPR012933">
    <property type="entry name" value="HicA_mRNA_interferase"/>
</dbReference>
<protein>
    <submittedName>
        <fullName evidence="1">Type II toxin-antitoxin system HicA family toxin</fullName>
    </submittedName>
</protein>
<accession>A0ABT9H3V6</accession>
<dbReference type="RefSeq" id="WP_305894993.1">
    <property type="nucleotide sequence ID" value="NZ_JAUZVZ010000031.1"/>
</dbReference>
<reference evidence="1 2" key="1">
    <citation type="submission" date="2023-08" db="EMBL/GenBank/DDBJ databases">
        <authorList>
            <person name="Joshi A."/>
            <person name="Thite S."/>
        </authorList>
    </citation>
    <scope>NUCLEOTIDE SEQUENCE [LARGE SCALE GENOMIC DNA]</scope>
    <source>
        <strain evidence="1 2">AC40</strain>
    </source>
</reference>
<keyword evidence="2" id="KW-1185">Reference proteome</keyword>
<proteinExistence type="predicted"/>